<keyword evidence="2" id="KW-1185">Reference proteome</keyword>
<sequence>MFVVDGLADRYTTVTDRESDWGGTPYACGSIRNFGGHTSMGAK</sequence>
<organism evidence="1 2">
    <name type="scientific">Streptomyces tibetensis</name>
    <dbReference type="NCBI Taxonomy" id="2382123"/>
    <lineage>
        <taxon>Bacteria</taxon>
        <taxon>Bacillati</taxon>
        <taxon>Actinomycetota</taxon>
        <taxon>Actinomycetes</taxon>
        <taxon>Kitasatosporales</taxon>
        <taxon>Streptomycetaceae</taxon>
        <taxon>Streptomyces</taxon>
    </lineage>
</organism>
<accession>A0ABW6N0I5</accession>
<comment type="caution">
    <text evidence="1">The sequence shown here is derived from an EMBL/GenBank/DDBJ whole genome shotgun (WGS) entry which is preliminary data.</text>
</comment>
<gene>
    <name evidence="1" type="ORF">ACFYQT_22050</name>
</gene>
<dbReference type="EMBL" id="JBIAJP010000006">
    <property type="protein sequence ID" value="MFF0006107.1"/>
    <property type="molecule type" value="Genomic_DNA"/>
</dbReference>
<evidence type="ECO:0000313" key="2">
    <source>
        <dbReference type="Proteomes" id="UP001601422"/>
    </source>
</evidence>
<proteinExistence type="predicted"/>
<reference evidence="1 2" key="1">
    <citation type="submission" date="2024-10" db="EMBL/GenBank/DDBJ databases">
        <title>The Natural Products Discovery Center: Release of the First 8490 Sequenced Strains for Exploring Actinobacteria Biosynthetic Diversity.</title>
        <authorList>
            <person name="Kalkreuter E."/>
            <person name="Kautsar S.A."/>
            <person name="Yang D."/>
            <person name="Bader C.D."/>
            <person name="Teijaro C.N."/>
            <person name="Fluegel L."/>
            <person name="Davis C.M."/>
            <person name="Simpson J.R."/>
            <person name="Lauterbach L."/>
            <person name="Steele A.D."/>
            <person name="Gui C."/>
            <person name="Meng S."/>
            <person name="Li G."/>
            <person name="Viehrig K."/>
            <person name="Ye F."/>
            <person name="Su P."/>
            <person name="Kiefer A.F."/>
            <person name="Nichols A."/>
            <person name="Cepeda A.J."/>
            <person name="Yan W."/>
            <person name="Fan B."/>
            <person name="Jiang Y."/>
            <person name="Adhikari A."/>
            <person name="Zheng C.-J."/>
            <person name="Schuster L."/>
            <person name="Cowan T.M."/>
            <person name="Smanski M.J."/>
            <person name="Chevrette M.G."/>
            <person name="De Carvalho L.P.S."/>
            <person name="Shen B."/>
        </authorList>
    </citation>
    <scope>NUCLEOTIDE SEQUENCE [LARGE SCALE GENOMIC DNA]</scope>
    <source>
        <strain evidence="1 2">NPDC005497</strain>
    </source>
</reference>
<evidence type="ECO:0000313" key="1">
    <source>
        <dbReference type="EMBL" id="MFF0006107.1"/>
    </source>
</evidence>
<name>A0ABW6N0I5_9ACTN</name>
<dbReference type="RefSeq" id="WP_361947661.1">
    <property type="nucleotide sequence ID" value="NZ_JBEXVS010000055.1"/>
</dbReference>
<protein>
    <submittedName>
        <fullName evidence="1">Uncharacterized protein</fullName>
    </submittedName>
</protein>
<dbReference type="Proteomes" id="UP001601422">
    <property type="component" value="Unassembled WGS sequence"/>
</dbReference>